<evidence type="ECO:0000313" key="3">
    <source>
        <dbReference type="Proteomes" id="UP000257014"/>
    </source>
</evidence>
<dbReference type="CDD" id="cd05325">
    <property type="entry name" value="carb_red_sniffer_like_SDR_c"/>
    <property type="match status" value="1"/>
</dbReference>
<dbReference type="GO" id="GO:0005737">
    <property type="term" value="C:cytoplasm"/>
    <property type="evidence" value="ECO:0007669"/>
    <property type="project" value="TreeGrafter"/>
</dbReference>
<dbReference type="Proteomes" id="UP000257014">
    <property type="component" value="Unassembled WGS sequence"/>
</dbReference>
<dbReference type="PANTHER" id="PTHR43544:SF32">
    <property type="entry name" value="CHAIN DEHYDROGENASE, PUTATIVE (AFU_ORTHOLOGUE AFUA_5G01530)-RELATED"/>
    <property type="match status" value="1"/>
</dbReference>
<dbReference type="RefSeq" id="WP_276642557.1">
    <property type="nucleotide sequence ID" value="NZ_JBAIZG010000029.1"/>
</dbReference>
<comment type="similarity">
    <text evidence="1">Belongs to the short-chain dehydrogenases/reductases (SDR) family.</text>
</comment>
<dbReference type="InterPro" id="IPR002347">
    <property type="entry name" value="SDR_fam"/>
</dbReference>
<evidence type="ECO:0000256" key="1">
    <source>
        <dbReference type="RuleBase" id="RU000363"/>
    </source>
</evidence>
<dbReference type="PANTHER" id="PTHR43544">
    <property type="entry name" value="SHORT-CHAIN DEHYDROGENASE/REDUCTASE"/>
    <property type="match status" value="1"/>
</dbReference>
<dbReference type="Pfam" id="PF00106">
    <property type="entry name" value="adh_short"/>
    <property type="match status" value="1"/>
</dbReference>
<dbReference type="InterPro" id="IPR036291">
    <property type="entry name" value="NAD(P)-bd_dom_sf"/>
</dbReference>
<comment type="caution">
    <text evidence="2">The sequence shown here is derived from an EMBL/GenBank/DDBJ whole genome shotgun (WGS) entry which is preliminary data.</text>
</comment>
<dbReference type="AlphaFoldDB" id="A0A3E0K7S1"/>
<evidence type="ECO:0000313" key="2">
    <source>
        <dbReference type="EMBL" id="REJ30681.1"/>
    </source>
</evidence>
<reference evidence="2 3" key="1">
    <citation type="submission" date="2018-03" db="EMBL/GenBank/DDBJ databases">
        <authorList>
            <person name="Keele B.F."/>
        </authorList>
    </citation>
    <scope>NUCLEOTIDE SEQUENCE [LARGE SCALE GENOMIC DNA]</scope>
    <source>
        <strain evidence="2">ZCTH4_d</strain>
    </source>
</reference>
<organism evidence="2 3">
    <name type="scientific">Caldibacillus debilis</name>
    <dbReference type="NCBI Taxonomy" id="301148"/>
    <lineage>
        <taxon>Bacteria</taxon>
        <taxon>Bacillati</taxon>
        <taxon>Bacillota</taxon>
        <taxon>Bacilli</taxon>
        <taxon>Bacillales</taxon>
        <taxon>Bacillaceae</taxon>
        <taxon>Caldibacillus</taxon>
    </lineage>
</organism>
<proteinExistence type="inferred from homology"/>
<dbReference type="SUPFAM" id="SSF51735">
    <property type="entry name" value="NAD(P)-binding Rossmann-fold domains"/>
    <property type="match status" value="1"/>
</dbReference>
<protein>
    <submittedName>
        <fullName evidence="2">Short-chain dehydrogenase</fullName>
    </submittedName>
</protein>
<dbReference type="GO" id="GO:0019748">
    <property type="term" value="P:secondary metabolic process"/>
    <property type="evidence" value="ECO:0007669"/>
    <property type="project" value="TreeGrafter"/>
</dbReference>
<dbReference type="PRINTS" id="PR00080">
    <property type="entry name" value="SDRFAMILY"/>
</dbReference>
<dbReference type="PRINTS" id="PR00081">
    <property type="entry name" value="GDHRDH"/>
</dbReference>
<dbReference type="EMBL" id="QEWE01000009">
    <property type="protein sequence ID" value="REJ30681.1"/>
    <property type="molecule type" value="Genomic_DNA"/>
</dbReference>
<name>A0A3E0K7S1_9BACI</name>
<dbReference type="Gene3D" id="3.40.50.720">
    <property type="entry name" value="NAD(P)-binding Rossmann-like Domain"/>
    <property type="match status" value="1"/>
</dbReference>
<sequence>MKIFITGANRGLGLALAKTALERGHEVFAGARSLDPKKFSQLKDLQNRFGAKLIPVEIDVSDESAVIRAFQQVKRHTERLDAVINNAGILMGRERSIADTDLDECMDTMNVNAFGPLRVIKHFLPLLKKGDNPTVINVSSDAGSISSAYGGDYAYGLSKAALNMLTAKAKKELKASGIRVFSVHPGWMRTDMGGPSAEIEPEIPAAGICKMIEFSDFPEQDLILVDYEGKPMDI</sequence>
<accession>A0A3E0K7S1</accession>
<dbReference type="InterPro" id="IPR051468">
    <property type="entry name" value="Fungal_SecMetab_SDRs"/>
</dbReference>
<dbReference type="GO" id="GO:0016491">
    <property type="term" value="F:oxidoreductase activity"/>
    <property type="evidence" value="ECO:0007669"/>
    <property type="project" value="TreeGrafter"/>
</dbReference>
<gene>
    <name evidence="2" type="ORF">C6P37_02960</name>
</gene>